<sequence length="457" mass="48591">MHLGFVLRLLCILQVIQLRTIAATSIGIIYDEEDAVAPGGAEVAVQSLRAQGISKVRLYNADSAMLRALGGSSIEVIVGLRNDELFDVGVSRTSADSWVARNVEAYFPGTQITAIAVGNEILTGEDESLVSLLVPAMRNIHAALCAAGLGEKIKVSTPLSFRLVSTFSSPSAASFDHSPSTPLLLPVLDFLSTSGSYVMLILNPCDVKQPNPSDLTVSHAVYYPDSFEALIDAVYVAMASLGHPELDIAVTEVALSRDCSDNDAAAVAFREDVVKQVLSTSGTPYKPRVGAIDLYMAIMHAKVIAATSSESPADSGVRRKLLADKSWCVAKDGSSTADLQAALDWACGPGGANCQPIQAGQFCFLPNTMQSHASYAFNSYYQKLSWASGSCDFGGLAQIVTNDPSYTGCLYPSSGTYSDPTNTTFNPPASDAQSYRYFSPPLLALVLLISWKLTAAW</sequence>
<keyword evidence="8" id="KW-1015">Disulfide bond</keyword>
<dbReference type="InterPro" id="IPR044965">
    <property type="entry name" value="Glyco_hydro_17_plant"/>
</dbReference>
<keyword evidence="4" id="KW-0336">GPI-anchor</keyword>
<feature type="domain" description="X8" evidence="13">
    <location>
        <begin position="326"/>
        <end position="411"/>
    </location>
</feature>
<evidence type="ECO:0000256" key="10">
    <source>
        <dbReference type="ARBA" id="ARBA00023295"/>
    </source>
</evidence>
<dbReference type="Gene3D" id="1.20.58.1040">
    <property type="match status" value="1"/>
</dbReference>
<evidence type="ECO:0000259" key="13">
    <source>
        <dbReference type="SMART" id="SM00768"/>
    </source>
</evidence>
<dbReference type="AlphaFoldDB" id="A0ABD1YHY9"/>
<name>A0ABD1YHY9_9MARC</name>
<feature type="signal peptide" evidence="12">
    <location>
        <begin position="1"/>
        <end position="23"/>
    </location>
</feature>
<keyword evidence="6" id="KW-0378">Hydrolase</keyword>
<evidence type="ECO:0000256" key="3">
    <source>
        <dbReference type="ARBA" id="ARBA00022475"/>
    </source>
</evidence>
<dbReference type="SMART" id="SM00768">
    <property type="entry name" value="X8"/>
    <property type="match status" value="1"/>
</dbReference>
<evidence type="ECO:0000256" key="4">
    <source>
        <dbReference type="ARBA" id="ARBA00022622"/>
    </source>
</evidence>
<proteinExistence type="inferred from homology"/>
<dbReference type="Gene3D" id="3.20.20.80">
    <property type="entry name" value="Glycosidases"/>
    <property type="match status" value="1"/>
</dbReference>
<evidence type="ECO:0000256" key="11">
    <source>
        <dbReference type="RuleBase" id="RU004335"/>
    </source>
</evidence>
<keyword evidence="5 12" id="KW-0732">Signal</keyword>
<organism evidence="14 15">
    <name type="scientific">Riccia fluitans</name>
    <dbReference type="NCBI Taxonomy" id="41844"/>
    <lineage>
        <taxon>Eukaryota</taxon>
        <taxon>Viridiplantae</taxon>
        <taxon>Streptophyta</taxon>
        <taxon>Embryophyta</taxon>
        <taxon>Marchantiophyta</taxon>
        <taxon>Marchantiopsida</taxon>
        <taxon>Marchantiidae</taxon>
        <taxon>Marchantiales</taxon>
        <taxon>Ricciaceae</taxon>
        <taxon>Riccia</taxon>
    </lineage>
</organism>
<comment type="caution">
    <text evidence="14">The sequence shown here is derived from an EMBL/GenBank/DDBJ whole genome shotgun (WGS) entry which is preliminary data.</text>
</comment>
<dbReference type="PANTHER" id="PTHR32227">
    <property type="entry name" value="GLUCAN ENDO-1,3-BETA-GLUCOSIDASE BG1-RELATED-RELATED"/>
    <property type="match status" value="1"/>
</dbReference>
<dbReference type="GO" id="GO:0009506">
    <property type="term" value="C:plasmodesma"/>
    <property type="evidence" value="ECO:0007669"/>
    <property type="project" value="UniProtKB-ARBA"/>
</dbReference>
<protein>
    <recommendedName>
        <fullName evidence="13">X8 domain-containing protein</fullName>
    </recommendedName>
</protein>
<dbReference type="InterPro" id="IPR000490">
    <property type="entry name" value="Glyco_hydro_17"/>
</dbReference>
<gene>
    <name evidence="14" type="ORF">R1flu_015095</name>
</gene>
<dbReference type="SUPFAM" id="SSF51445">
    <property type="entry name" value="(Trans)glycosidases"/>
    <property type="match status" value="1"/>
</dbReference>
<keyword evidence="7" id="KW-0472">Membrane</keyword>
<dbReference type="Pfam" id="PF00332">
    <property type="entry name" value="Glyco_hydro_17"/>
    <property type="match status" value="1"/>
</dbReference>
<evidence type="ECO:0000256" key="1">
    <source>
        <dbReference type="ARBA" id="ARBA00004609"/>
    </source>
</evidence>
<comment type="similarity">
    <text evidence="2 11">Belongs to the glycosyl hydrolase 17 family.</text>
</comment>
<evidence type="ECO:0000256" key="12">
    <source>
        <dbReference type="SAM" id="SignalP"/>
    </source>
</evidence>
<dbReference type="GO" id="GO:0016798">
    <property type="term" value="F:hydrolase activity, acting on glycosyl bonds"/>
    <property type="evidence" value="ECO:0007669"/>
    <property type="project" value="UniProtKB-KW"/>
</dbReference>
<evidence type="ECO:0000313" key="15">
    <source>
        <dbReference type="Proteomes" id="UP001605036"/>
    </source>
</evidence>
<evidence type="ECO:0000256" key="7">
    <source>
        <dbReference type="ARBA" id="ARBA00023136"/>
    </source>
</evidence>
<evidence type="ECO:0000313" key="14">
    <source>
        <dbReference type="EMBL" id="KAL2630409.1"/>
    </source>
</evidence>
<dbReference type="EMBL" id="JBHFFA010000004">
    <property type="protein sequence ID" value="KAL2630409.1"/>
    <property type="molecule type" value="Genomic_DNA"/>
</dbReference>
<evidence type="ECO:0000256" key="9">
    <source>
        <dbReference type="ARBA" id="ARBA00023180"/>
    </source>
</evidence>
<evidence type="ECO:0000256" key="8">
    <source>
        <dbReference type="ARBA" id="ARBA00023157"/>
    </source>
</evidence>
<feature type="chain" id="PRO_5044776075" description="X8 domain-containing protein" evidence="12">
    <location>
        <begin position="24"/>
        <end position="457"/>
    </location>
</feature>
<dbReference type="GO" id="GO:0005886">
    <property type="term" value="C:plasma membrane"/>
    <property type="evidence" value="ECO:0007669"/>
    <property type="project" value="UniProtKB-SubCell"/>
</dbReference>
<dbReference type="InterPro" id="IPR017853">
    <property type="entry name" value="GH"/>
</dbReference>
<reference evidence="14 15" key="1">
    <citation type="submission" date="2024-09" db="EMBL/GenBank/DDBJ databases">
        <title>Chromosome-scale assembly of Riccia fluitans.</title>
        <authorList>
            <person name="Paukszto L."/>
            <person name="Sawicki J."/>
            <person name="Karawczyk K."/>
            <person name="Piernik-Szablinska J."/>
            <person name="Szczecinska M."/>
            <person name="Mazdziarz M."/>
        </authorList>
    </citation>
    <scope>NUCLEOTIDE SEQUENCE [LARGE SCALE GENOMIC DNA]</scope>
    <source>
        <strain evidence="14">Rf_01</strain>
        <tissue evidence="14">Aerial parts of the thallus</tissue>
    </source>
</reference>
<keyword evidence="3" id="KW-1003">Cell membrane</keyword>
<accession>A0ABD1YHY9</accession>
<comment type="subcellular location">
    <subcellularLocation>
        <location evidence="1">Cell membrane</location>
        <topology evidence="1">Lipid-anchor</topology>
        <topology evidence="1">GPI-anchor</topology>
    </subcellularLocation>
</comment>
<dbReference type="Proteomes" id="UP001605036">
    <property type="component" value="Unassembled WGS sequence"/>
</dbReference>
<keyword evidence="9" id="KW-0325">Glycoprotein</keyword>
<dbReference type="FunFam" id="1.20.58.1040:FF:000001">
    <property type="entry name" value="Glucan endo-1,3-beta-glucosidase 4"/>
    <property type="match status" value="1"/>
</dbReference>
<keyword evidence="10" id="KW-0326">Glycosidase</keyword>
<evidence type="ECO:0000256" key="5">
    <source>
        <dbReference type="ARBA" id="ARBA00022729"/>
    </source>
</evidence>
<keyword evidence="15" id="KW-1185">Reference proteome</keyword>
<evidence type="ECO:0000256" key="2">
    <source>
        <dbReference type="ARBA" id="ARBA00008773"/>
    </source>
</evidence>
<dbReference type="InterPro" id="IPR012946">
    <property type="entry name" value="X8"/>
</dbReference>
<dbReference type="GO" id="GO:0098552">
    <property type="term" value="C:side of membrane"/>
    <property type="evidence" value="ECO:0007669"/>
    <property type="project" value="UniProtKB-KW"/>
</dbReference>
<evidence type="ECO:0000256" key="6">
    <source>
        <dbReference type="ARBA" id="ARBA00022801"/>
    </source>
</evidence>
<keyword evidence="4" id="KW-0449">Lipoprotein</keyword>
<dbReference type="Pfam" id="PF07983">
    <property type="entry name" value="X8"/>
    <property type="match status" value="1"/>
</dbReference>